<dbReference type="RefSeq" id="WP_126322607.1">
    <property type="nucleotide sequence ID" value="NZ_AP018005.1"/>
</dbReference>
<evidence type="ECO:0000313" key="4">
    <source>
        <dbReference type="Proteomes" id="UP000282483"/>
    </source>
</evidence>
<dbReference type="EMBL" id="AP018005">
    <property type="protein sequence ID" value="BBB15120.1"/>
    <property type="molecule type" value="Genomic_DNA"/>
</dbReference>
<feature type="domain" description="Novel toxin 11" evidence="2">
    <location>
        <begin position="232"/>
        <end position="289"/>
    </location>
</feature>
<gene>
    <name evidence="3" type="ORF">RVIR1_06190</name>
</gene>
<dbReference type="Pfam" id="PF15521">
    <property type="entry name" value="Ntox11"/>
    <property type="match status" value="1"/>
</dbReference>
<evidence type="ECO:0000313" key="3">
    <source>
        <dbReference type="EMBL" id="BBB15120.1"/>
    </source>
</evidence>
<name>A0A2Z5UW44_9COXI</name>
<proteinExistence type="predicted"/>
<evidence type="ECO:0000256" key="1">
    <source>
        <dbReference type="SAM" id="Coils"/>
    </source>
</evidence>
<feature type="coiled-coil region" evidence="1">
    <location>
        <begin position="433"/>
        <end position="470"/>
    </location>
</feature>
<dbReference type="InterPro" id="IPR029121">
    <property type="entry name" value="Ntox11"/>
</dbReference>
<protein>
    <recommendedName>
        <fullName evidence="2">Novel toxin 11 domain-containing protein</fullName>
    </recommendedName>
</protein>
<dbReference type="KEGG" id="rvi:RVIR1_06190"/>
<reference evidence="3 4" key="1">
    <citation type="submission" date="2017-03" db="EMBL/GenBank/DDBJ databases">
        <title>The genome sequence of Candidatus Rickettsiella viridis.</title>
        <authorList>
            <person name="Nikoh N."/>
            <person name="Tsuchida T."/>
            <person name="Yamaguchi K."/>
            <person name="Maeda T."/>
            <person name="Shigenobu S."/>
            <person name="Fukatsu T."/>
        </authorList>
    </citation>
    <scope>NUCLEOTIDE SEQUENCE [LARGE SCALE GENOMIC DNA]</scope>
    <source>
        <strain evidence="3 4">Ap-RA04</strain>
    </source>
</reference>
<keyword evidence="4" id="KW-1185">Reference proteome</keyword>
<organism evidence="3 4">
    <name type="scientific">Candidatus Rickettsiella viridis</name>
    <dbReference type="NCBI Taxonomy" id="676208"/>
    <lineage>
        <taxon>Bacteria</taxon>
        <taxon>Pseudomonadati</taxon>
        <taxon>Pseudomonadota</taxon>
        <taxon>Gammaproteobacteria</taxon>
        <taxon>Legionellales</taxon>
        <taxon>Coxiellaceae</taxon>
        <taxon>Rickettsiella</taxon>
    </lineage>
</organism>
<accession>A0A2Z5UW44</accession>
<dbReference type="Proteomes" id="UP000282483">
    <property type="component" value="Chromosome"/>
</dbReference>
<keyword evidence="1" id="KW-0175">Coiled coil</keyword>
<evidence type="ECO:0000259" key="2">
    <source>
        <dbReference type="Pfam" id="PF15521"/>
    </source>
</evidence>
<sequence>MILNHLLPCLDPESEDEEDATLTPFEIIQPTIAARDSGDIHTQLERDIQMLSQAIVRYGQSESDKIKAHTLLKSILLLYFGNISYRDKQDKQFHPWHELKGFSKLKTFPIAAALLHGSRVLIELSSDISEELIKWFVPDDTSWRYLATHGITEVAAQQREGETDLSAQMPNKHLAEKKVNPVDEAMRVLAKNITNGITTLYNYFFSFLGSETKASDSYEGHYGINIALGGAENENQHSKNKIQPNGEHGHLYFHYVKPKEERHGGLLLGIEQSAPGKPDQYGGSHGLDGAPKNVSASGGDFFCKAGALENLPIDNYYDSLWNFISNQNFSVIQESYNTICILLDLLSLDPSTKDEGINFIKEIVSSSGQGSKASMDDLCNKYFVKTNLYKSLQQDFNAKLSIFNKKNKLSNKKLQADFNDRLQLHTQSFTERTKCLMGAMQRLTEENKSLQQQLAQYQLAENQREEHVAREDKVAVIKNLQALTSMFMKNVTNNMGRFAKNSKKAAIFTQLINKLDGKNANELSENDLFWMLKNFIGVAIMNRYDKKGGQTHSGKACLNLLNDPNYKPLKTLLFSQSSQIDDLQYQHLLSLFNATEQPSLLTSARHRQSLYNAFGLTRNNKNILSAQLDLAMREFLYKP</sequence>
<dbReference type="OrthoDB" id="5659781at2"/>
<dbReference type="AlphaFoldDB" id="A0A2Z5UW44"/>